<evidence type="ECO:0000313" key="3">
    <source>
        <dbReference type="Proteomes" id="UP001500403"/>
    </source>
</evidence>
<keyword evidence="3" id="KW-1185">Reference proteome</keyword>
<evidence type="ECO:0000256" key="1">
    <source>
        <dbReference type="SAM" id="MobiDB-lite"/>
    </source>
</evidence>
<reference evidence="2 3" key="1">
    <citation type="journal article" date="2019" name="Int. J. Syst. Evol. Microbiol.">
        <title>The Global Catalogue of Microorganisms (GCM) 10K type strain sequencing project: providing services to taxonomists for standard genome sequencing and annotation.</title>
        <authorList>
            <consortium name="The Broad Institute Genomics Platform"/>
            <consortium name="The Broad Institute Genome Sequencing Center for Infectious Disease"/>
            <person name="Wu L."/>
            <person name="Ma J."/>
        </authorList>
    </citation>
    <scope>NUCLEOTIDE SEQUENCE [LARGE SCALE GENOMIC DNA]</scope>
    <source>
        <strain evidence="2 3">JCM 9088</strain>
    </source>
</reference>
<proteinExistence type="predicted"/>
<dbReference type="RefSeq" id="WP_344500977.1">
    <property type="nucleotide sequence ID" value="NZ_BAAAUD010000115.1"/>
</dbReference>
<feature type="compositionally biased region" description="Basic residues" evidence="1">
    <location>
        <begin position="54"/>
        <end position="63"/>
    </location>
</feature>
<dbReference type="Proteomes" id="UP001500403">
    <property type="component" value="Unassembled WGS sequence"/>
</dbReference>
<feature type="region of interest" description="Disordered" evidence="1">
    <location>
        <begin position="21"/>
        <end position="71"/>
    </location>
</feature>
<dbReference type="Pfam" id="PF19711">
    <property type="entry name" value="DUF6207"/>
    <property type="match status" value="1"/>
</dbReference>
<evidence type="ECO:0008006" key="4">
    <source>
        <dbReference type="Google" id="ProtNLM"/>
    </source>
</evidence>
<feature type="compositionally biased region" description="Basic and acidic residues" evidence="1">
    <location>
        <begin position="131"/>
        <end position="140"/>
    </location>
</feature>
<dbReference type="EMBL" id="BAAAUD010000115">
    <property type="protein sequence ID" value="GAA2974817.1"/>
    <property type="molecule type" value="Genomic_DNA"/>
</dbReference>
<comment type="caution">
    <text evidence="2">The sequence shown here is derived from an EMBL/GenBank/DDBJ whole genome shotgun (WGS) entry which is preliminary data.</text>
</comment>
<organism evidence="2 3">
    <name type="scientific">Streptomyces enissocaesilis</name>
    <dbReference type="NCBI Taxonomy" id="332589"/>
    <lineage>
        <taxon>Bacteria</taxon>
        <taxon>Bacillati</taxon>
        <taxon>Actinomycetota</taxon>
        <taxon>Actinomycetes</taxon>
        <taxon>Kitasatosporales</taxon>
        <taxon>Streptomycetaceae</taxon>
        <taxon>Streptomyces</taxon>
        <taxon>Streptomyces rochei group</taxon>
    </lineage>
</organism>
<accession>A0ABN3XR94</accession>
<evidence type="ECO:0000313" key="2">
    <source>
        <dbReference type="EMBL" id="GAA2974817.1"/>
    </source>
</evidence>
<gene>
    <name evidence="2" type="ORF">GCM10010446_68830</name>
</gene>
<name>A0ABN3XR94_9ACTN</name>
<feature type="compositionally biased region" description="Basic and acidic residues" evidence="1">
    <location>
        <begin position="42"/>
        <end position="52"/>
    </location>
</feature>
<sequence length="140" mass="15238">MRLRAPPQPCGLCRFDCVRATSGTPAPPRFARTDPSPADGRQAGRPEYDSHPAGRPHGHRRTAPPRNVAGRHISINERHLRAPGLVVLDVTAADETTERAGMTGPEQRWATSGITAVRREPGTPRKAKGRVYADTRRPAP</sequence>
<feature type="region of interest" description="Disordered" evidence="1">
    <location>
        <begin position="96"/>
        <end position="140"/>
    </location>
</feature>
<protein>
    <recommendedName>
        <fullName evidence="4">Transposase</fullName>
    </recommendedName>
</protein>
<dbReference type="InterPro" id="IPR045775">
    <property type="entry name" value="DUF6207"/>
</dbReference>